<dbReference type="SFLD" id="SFLDG01180">
    <property type="entry name" value="SUF1"/>
    <property type="match status" value="1"/>
</dbReference>
<proteinExistence type="inferred from homology"/>
<feature type="domain" description="Metaxin glutathione S-transferase" evidence="2">
    <location>
        <begin position="218"/>
        <end position="265"/>
    </location>
</feature>
<dbReference type="InterPro" id="IPR050931">
    <property type="entry name" value="Mito_Protein_Transport_Metaxin"/>
</dbReference>
<gene>
    <name evidence="4" type="ORF">EMCG_04444</name>
</gene>
<dbReference type="VEuPathDB" id="FungiDB:EMCG_04444"/>
<dbReference type="OrthoDB" id="5809458at2759"/>
<comment type="similarity">
    <text evidence="1">Belongs to the FAX family.</text>
</comment>
<evidence type="ECO:0000259" key="2">
    <source>
        <dbReference type="Pfam" id="PF17171"/>
    </source>
</evidence>
<evidence type="ECO:0008006" key="6">
    <source>
        <dbReference type="Google" id="ProtNLM"/>
    </source>
</evidence>
<reference evidence="5" key="1">
    <citation type="journal article" date="2015" name="PLoS Genet.">
        <title>The dynamic genome and transcriptome of the human fungal pathogen Blastomyces and close relative Emmonsia.</title>
        <authorList>
            <person name="Munoz J.F."/>
            <person name="Gauthier G.M."/>
            <person name="Desjardins C.A."/>
            <person name="Gallo J.E."/>
            <person name="Holder J."/>
            <person name="Sullivan T.D."/>
            <person name="Marty A.J."/>
            <person name="Carmen J.C."/>
            <person name="Chen Z."/>
            <person name="Ding L."/>
            <person name="Gujja S."/>
            <person name="Magrini V."/>
            <person name="Misas E."/>
            <person name="Mitreva M."/>
            <person name="Priest M."/>
            <person name="Saif S."/>
            <person name="Whiston E.A."/>
            <person name="Young S."/>
            <person name="Zeng Q."/>
            <person name="Goldman W.E."/>
            <person name="Mardis E.R."/>
            <person name="Taylor J.W."/>
            <person name="McEwen J.G."/>
            <person name="Clay O.K."/>
            <person name="Klein B.S."/>
            <person name="Cuomo C.A."/>
        </authorList>
    </citation>
    <scope>NUCLEOTIDE SEQUENCE [LARGE SCALE GENOMIC DNA]</scope>
    <source>
        <strain evidence="5">UAMH 3008</strain>
    </source>
</reference>
<dbReference type="SFLD" id="SFLDG01200">
    <property type="entry name" value="SUF1.1"/>
    <property type="match status" value="1"/>
</dbReference>
<sequence>MATSTKQQQPQLILHRGWPDKGKYVWSPFVVKVEARLRFAGVNYEVQGGTPRTAPKGKIPYLEIRNASQEDNGSTAGGNSPETIADSTFIIKQLVERGILPDFSLRSKIDGPGDANDLAIRALMEDKLYFYQIWERWTQNYYTMRDHVLSPIPYPVRVLVGLLVYRNTRQTLHGQGVGRYTAEEIAVFRREIWEAIDQYLTLSKSKLTGHDANARPFWILGTDQPTEADATVFGFIVSVLVCTAGPDSQKLVKQFPVILDYARRIHEVYFPDYEKWEE</sequence>
<dbReference type="InterPro" id="IPR040079">
    <property type="entry name" value="Glutathione_S-Trfase"/>
</dbReference>
<dbReference type="InterPro" id="IPR033468">
    <property type="entry name" value="Metaxin_GST"/>
</dbReference>
<evidence type="ECO:0000313" key="5">
    <source>
        <dbReference type="Proteomes" id="UP000034164"/>
    </source>
</evidence>
<dbReference type="EMBL" id="LCZI01001406">
    <property type="protein sequence ID" value="KKZ60853.1"/>
    <property type="molecule type" value="Genomic_DNA"/>
</dbReference>
<dbReference type="CDD" id="cd03193">
    <property type="entry name" value="GST_C_Metaxin"/>
    <property type="match status" value="1"/>
</dbReference>
<dbReference type="Pfam" id="PF17171">
    <property type="entry name" value="GST_C_6"/>
    <property type="match status" value="1"/>
</dbReference>
<evidence type="ECO:0000313" key="4">
    <source>
        <dbReference type="EMBL" id="KKZ60853.1"/>
    </source>
</evidence>
<dbReference type="Pfam" id="PF17172">
    <property type="entry name" value="GST_N_4"/>
    <property type="match status" value="1"/>
</dbReference>
<organism evidence="4 5">
    <name type="scientific">[Emmonsia] crescens</name>
    <dbReference type="NCBI Taxonomy" id="73230"/>
    <lineage>
        <taxon>Eukaryota</taxon>
        <taxon>Fungi</taxon>
        <taxon>Dikarya</taxon>
        <taxon>Ascomycota</taxon>
        <taxon>Pezizomycotina</taxon>
        <taxon>Eurotiomycetes</taxon>
        <taxon>Eurotiomycetidae</taxon>
        <taxon>Onygenales</taxon>
        <taxon>Ajellomycetaceae</taxon>
        <taxon>Emergomyces</taxon>
    </lineage>
</organism>
<dbReference type="PANTHER" id="PTHR12289">
    <property type="entry name" value="METAXIN RELATED"/>
    <property type="match status" value="1"/>
</dbReference>
<evidence type="ECO:0000256" key="1">
    <source>
        <dbReference type="ARBA" id="ARBA00006475"/>
    </source>
</evidence>
<dbReference type="SFLD" id="SFLDS00019">
    <property type="entry name" value="Glutathione_Transferase_(cytos"/>
    <property type="match status" value="1"/>
</dbReference>
<dbReference type="GO" id="GO:0005737">
    <property type="term" value="C:cytoplasm"/>
    <property type="evidence" value="ECO:0007669"/>
    <property type="project" value="TreeGrafter"/>
</dbReference>
<name>A0A0G2HS45_9EURO</name>
<comment type="caution">
    <text evidence="4">The sequence shown here is derived from an EMBL/GenBank/DDBJ whole genome shotgun (WGS) entry which is preliminary data.</text>
</comment>
<dbReference type="InterPro" id="IPR036249">
    <property type="entry name" value="Thioredoxin-like_sf"/>
</dbReference>
<dbReference type="InterPro" id="IPR012336">
    <property type="entry name" value="Thioredoxin-like_fold"/>
</dbReference>
<dbReference type="SUPFAM" id="SSF52833">
    <property type="entry name" value="Thioredoxin-like"/>
    <property type="match status" value="1"/>
</dbReference>
<feature type="domain" description="Thioredoxin-like fold" evidence="3">
    <location>
        <begin position="28"/>
        <end position="140"/>
    </location>
</feature>
<accession>A0A0G2HS45</accession>
<protein>
    <recommendedName>
        <fullName evidence="6">Thioredoxin-like fold domain-containing protein</fullName>
    </recommendedName>
</protein>
<dbReference type="AlphaFoldDB" id="A0A0G2HS45"/>
<dbReference type="InterPro" id="IPR026928">
    <property type="entry name" value="FAX/IsoI-like"/>
</dbReference>
<evidence type="ECO:0000259" key="3">
    <source>
        <dbReference type="Pfam" id="PF17172"/>
    </source>
</evidence>
<dbReference type="Proteomes" id="UP000034164">
    <property type="component" value="Unassembled WGS sequence"/>
</dbReference>
<dbReference type="PANTHER" id="PTHR12289:SF41">
    <property type="entry name" value="FAILED AXON CONNECTIONS-RELATED"/>
    <property type="match status" value="1"/>
</dbReference>